<dbReference type="Gene3D" id="3.40.50.300">
    <property type="entry name" value="P-loop containing nucleotide triphosphate hydrolases"/>
    <property type="match status" value="1"/>
</dbReference>
<proteinExistence type="predicted"/>
<name>A0A1Y1SI58_9GAMM</name>
<evidence type="ECO:0000256" key="3">
    <source>
        <dbReference type="ARBA" id="ARBA00022692"/>
    </source>
</evidence>
<dbReference type="Gene3D" id="1.10.8.80">
    <property type="entry name" value="Magnesium chelatase subunit I, C-Terminal domain"/>
    <property type="match status" value="1"/>
</dbReference>
<feature type="compositionally biased region" description="Low complexity" evidence="6">
    <location>
        <begin position="440"/>
        <end position="451"/>
    </location>
</feature>
<dbReference type="Proteomes" id="UP000192342">
    <property type="component" value="Unassembled WGS sequence"/>
</dbReference>
<reference evidence="9 10" key="1">
    <citation type="submission" date="2013-04" db="EMBL/GenBank/DDBJ databases">
        <title>Oceanococcus atlanticus 22II-S10r2 Genome Sequencing.</title>
        <authorList>
            <person name="Lai Q."/>
            <person name="Li G."/>
            <person name="Shao Z."/>
        </authorList>
    </citation>
    <scope>NUCLEOTIDE SEQUENCE [LARGE SCALE GENOMIC DNA]</scope>
    <source>
        <strain evidence="9 10">22II-S10r2</strain>
    </source>
</reference>
<sequence>MVVAIAPGKALTSQLGEVQKSWKITWPEVRRVGAWPLQAVGTPFLSRWFQGGVIGFVSAGLLPVVILLLILLARWVMALARQVERFMFPGRTLWLGPVRVSGRLARRNFMAVGDMGAGKSTLLQTLAKHVRSLSENALIVDYQGEIFSRYFRKSHDVFLSSYDRRSISYSPLAEIHAESDCKRVANALVPVSGGSSEERKWAQRGRLLVASCLRICFRQRRSGLEVTNRSLVQLLNEADAEFFKQNLPESDRLRSVLAKDAARFLESVRGVGGFALAAIDGLDPMAGFDAFSVRKFVRDSQGTGRWLYCVVNEMHEDEAFALASFVSAMVVSAKMELGESATRFWMLLDEFGQIPAQDAIPKALSLGRKFSLVSAVSFQSIGQLHEHWGEHRSAAIVQGLGNKFLFRSGEPTHLKWLVSLVGTEEITRVSTSKSSSFGASPSRSESEQSSSRIEDVVSTSFFKGLPDWTCVVLQPGVTGYRAIRVPRVDLGRQRFRTFVANQNDNSAESSRQHSASADDCHNANRDKPDWIDPDDIVGPTSAPSDNSSR</sequence>
<dbReference type="PANTHER" id="PTHR37937">
    <property type="entry name" value="CONJUGATIVE TRANSFER: DNA TRANSPORT"/>
    <property type="match status" value="1"/>
</dbReference>
<dbReference type="GO" id="GO:0005886">
    <property type="term" value="C:plasma membrane"/>
    <property type="evidence" value="ECO:0007669"/>
    <property type="project" value="UniProtKB-SubCell"/>
</dbReference>
<dbReference type="Pfam" id="PF10412">
    <property type="entry name" value="TrwB_AAD_bind"/>
    <property type="match status" value="1"/>
</dbReference>
<evidence type="ECO:0000256" key="6">
    <source>
        <dbReference type="SAM" id="MobiDB-lite"/>
    </source>
</evidence>
<comment type="caution">
    <text evidence="9">The sequence shown here is derived from an EMBL/GenBank/DDBJ whole genome shotgun (WGS) entry which is preliminary data.</text>
</comment>
<evidence type="ECO:0000256" key="1">
    <source>
        <dbReference type="ARBA" id="ARBA00004651"/>
    </source>
</evidence>
<evidence type="ECO:0000256" key="5">
    <source>
        <dbReference type="ARBA" id="ARBA00023136"/>
    </source>
</evidence>
<feature type="compositionally biased region" description="Basic and acidic residues" evidence="6">
    <location>
        <begin position="516"/>
        <end position="530"/>
    </location>
</feature>
<gene>
    <name evidence="9" type="ORF">ATO7_05295</name>
</gene>
<evidence type="ECO:0000256" key="2">
    <source>
        <dbReference type="ARBA" id="ARBA00022475"/>
    </source>
</evidence>
<accession>A0A1Y1SI58</accession>
<dbReference type="InterPro" id="IPR019476">
    <property type="entry name" value="T4SS_TraD_DNA-bd"/>
</dbReference>
<dbReference type="InterPro" id="IPR051539">
    <property type="entry name" value="T4SS-coupling_protein"/>
</dbReference>
<keyword evidence="5 7" id="KW-0472">Membrane</keyword>
<keyword evidence="4 7" id="KW-1133">Transmembrane helix</keyword>
<dbReference type="CDD" id="cd01127">
    <property type="entry name" value="TrwB_TraG_TraD_VirD4"/>
    <property type="match status" value="1"/>
</dbReference>
<feature type="region of interest" description="Disordered" evidence="6">
    <location>
        <begin position="431"/>
        <end position="451"/>
    </location>
</feature>
<dbReference type="InterPro" id="IPR027417">
    <property type="entry name" value="P-loop_NTPase"/>
</dbReference>
<feature type="transmembrane region" description="Helical" evidence="7">
    <location>
        <begin position="53"/>
        <end position="77"/>
    </location>
</feature>
<dbReference type="STRING" id="1317117.ATO7_05295"/>
<feature type="region of interest" description="Disordered" evidence="6">
    <location>
        <begin position="501"/>
        <end position="549"/>
    </location>
</feature>
<keyword evidence="3 7" id="KW-0812">Transmembrane</keyword>
<feature type="domain" description="Type IV secretion system coupling protein TraD DNA-binding" evidence="8">
    <location>
        <begin position="99"/>
        <end position="477"/>
    </location>
</feature>
<keyword evidence="2" id="KW-1003">Cell membrane</keyword>
<keyword evidence="10" id="KW-1185">Reference proteome</keyword>
<evidence type="ECO:0000256" key="4">
    <source>
        <dbReference type="ARBA" id="ARBA00022989"/>
    </source>
</evidence>
<evidence type="ECO:0000259" key="8">
    <source>
        <dbReference type="Pfam" id="PF10412"/>
    </source>
</evidence>
<feature type="compositionally biased region" description="Polar residues" evidence="6">
    <location>
        <begin position="501"/>
        <end position="515"/>
    </location>
</feature>
<evidence type="ECO:0000313" key="9">
    <source>
        <dbReference type="EMBL" id="ORE89268.1"/>
    </source>
</evidence>
<comment type="subcellular location">
    <subcellularLocation>
        <location evidence="1">Cell membrane</location>
        <topology evidence="1">Multi-pass membrane protein</topology>
    </subcellularLocation>
</comment>
<evidence type="ECO:0000313" key="10">
    <source>
        <dbReference type="Proteomes" id="UP000192342"/>
    </source>
</evidence>
<dbReference type="AlphaFoldDB" id="A0A1Y1SI58"/>
<dbReference type="EMBL" id="AQQV01000001">
    <property type="protein sequence ID" value="ORE89268.1"/>
    <property type="molecule type" value="Genomic_DNA"/>
</dbReference>
<protein>
    <submittedName>
        <fullName evidence="9">Type IV secretory pathway vird4 component</fullName>
    </submittedName>
</protein>
<organism evidence="9 10">
    <name type="scientific">Oceanococcus atlanticus</name>
    <dbReference type="NCBI Taxonomy" id="1317117"/>
    <lineage>
        <taxon>Bacteria</taxon>
        <taxon>Pseudomonadati</taxon>
        <taxon>Pseudomonadota</taxon>
        <taxon>Gammaproteobacteria</taxon>
        <taxon>Chromatiales</taxon>
        <taxon>Oceanococcaceae</taxon>
        <taxon>Oceanococcus</taxon>
    </lineage>
</organism>
<dbReference type="PANTHER" id="PTHR37937:SF1">
    <property type="entry name" value="CONJUGATIVE TRANSFER: DNA TRANSPORT"/>
    <property type="match status" value="1"/>
</dbReference>
<dbReference type="SUPFAM" id="SSF52540">
    <property type="entry name" value="P-loop containing nucleoside triphosphate hydrolases"/>
    <property type="match status" value="1"/>
</dbReference>
<evidence type="ECO:0000256" key="7">
    <source>
        <dbReference type="SAM" id="Phobius"/>
    </source>
</evidence>